<feature type="domain" description="DUF6535" evidence="3">
    <location>
        <begin position="9"/>
        <end position="71"/>
    </location>
</feature>
<reference evidence="4 5" key="1">
    <citation type="submission" date="2014-04" db="EMBL/GenBank/DDBJ databases">
        <authorList>
            <consortium name="DOE Joint Genome Institute"/>
            <person name="Kuo A."/>
            <person name="Girlanda M."/>
            <person name="Perotto S."/>
            <person name="Kohler A."/>
            <person name="Nagy L.G."/>
            <person name="Floudas D."/>
            <person name="Copeland A."/>
            <person name="Barry K.W."/>
            <person name="Cichocki N."/>
            <person name="Veneault-Fourrey C."/>
            <person name="LaButti K."/>
            <person name="Lindquist E.A."/>
            <person name="Lipzen A."/>
            <person name="Lundell T."/>
            <person name="Morin E."/>
            <person name="Murat C."/>
            <person name="Sun H."/>
            <person name="Tunlid A."/>
            <person name="Henrissat B."/>
            <person name="Grigoriev I.V."/>
            <person name="Hibbett D.S."/>
            <person name="Martin F."/>
            <person name="Nordberg H.P."/>
            <person name="Cantor M.N."/>
            <person name="Hua S.X."/>
        </authorList>
    </citation>
    <scope>NUCLEOTIDE SEQUENCE [LARGE SCALE GENOMIC DNA]</scope>
    <source>
        <strain evidence="4 5">MUT 4182</strain>
    </source>
</reference>
<dbReference type="HOGENOM" id="CLU_1528838_0_0_1"/>
<organism evidence="4 5">
    <name type="scientific">Tulasnella calospora MUT 4182</name>
    <dbReference type="NCBI Taxonomy" id="1051891"/>
    <lineage>
        <taxon>Eukaryota</taxon>
        <taxon>Fungi</taxon>
        <taxon>Dikarya</taxon>
        <taxon>Basidiomycota</taxon>
        <taxon>Agaricomycotina</taxon>
        <taxon>Agaricomycetes</taxon>
        <taxon>Cantharellales</taxon>
        <taxon>Tulasnellaceae</taxon>
        <taxon>Tulasnella</taxon>
    </lineage>
</organism>
<sequence length="176" mass="19598">MSTRHFYRYYDELADEIDEDLVKSLKAQLDGILIFAGLFAGVNSAFLALTLPQLSADPADDTNALLLQIALGAAQPYHCCTVTRRGSHYPCNVDMRRLRSMVPIQTTVVAYNAAYGICDRHSCCRARNQCHRDAPSFHITHHWLYVASDSPLSSARRSMGGHPEREPPQGSSTVFQ</sequence>
<feature type="transmembrane region" description="Helical" evidence="2">
    <location>
        <begin position="32"/>
        <end position="51"/>
    </location>
</feature>
<gene>
    <name evidence="4" type="ORF">M407DRAFT_246568</name>
</gene>
<evidence type="ECO:0000259" key="3">
    <source>
        <dbReference type="Pfam" id="PF20153"/>
    </source>
</evidence>
<dbReference type="EMBL" id="KN823312">
    <property type="protein sequence ID" value="KIO18101.1"/>
    <property type="molecule type" value="Genomic_DNA"/>
</dbReference>
<evidence type="ECO:0000256" key="1">
    <source>
        <dbReference type="SAM" id="MobiDB-lite"/>
    </source>
</evidence>
<proteinExistence type="predicted"/>
<protein>
    <recommendedName>
        <fullName evidence="3">DUF6535 domain-containing protein</fullName>
    </recommendedName>
</protein>
<feature type="non-terminal residue" evidence="4">
    <location>
        <position position="176"/>
    </location>
</feature>
<keyword evidence="2" id="KW-0472">Membrane</keyword>
<keyword evidence="2" id="KW-1133">Transmembrane helix</keyword>
<evidence type="ECO:0000313" key="5">
    <source>
        <dbReference type="Proteomes" id="UP000054248"/>
    </source>
</evidence>
<evidence type="ECO:0000313" key="4">
    <source>
        <dbReference type="EMBL" id="KIO18101.1"/>
    </source>
</evidence>
<accession>A0A0C3Q4C9</accession>
<dbReference type="Pfam" id="PF20153">
    <property type="entry name" value="DUF6535"/>
    <property type="match status" value="1"/>
</dbReference>
<dbReference type="OrthoDB" id="3219854at2759"/>
<dbReference type="InterPro" id="IPR045338">
    <property type="entry name" value="DUF6535"/>
</dbReference>
<keyword evidence="5" id="KW-1185">Reference proteome</keyword>
<reference evidence="5" key="2">
    <citation type="submission" date="2015-01" db="EMBL/GenBank/DDBJ databases">
        <title>Evolutionary Origins and Diversification of the Mycorrhizal Mutualists.</title>
        <authorList>
            <consortium name="DOE Joint Genome Institute"/>
            <consortium name="Mycorrhizal Genomics Consortium"/>
            <person name="Kohler A."/>
            <person name="Kuo A."/>
            <person name="Nagy L.G."/>
            <person name="Floudas D."/>
            <person name="Copeland A."/>
            <person name="Barry K.W."/>
            <person name="Cichocki N."/>
            <person name="Veneault-Fourrey C."/>
            <person name="LaButti K."/>
            <person name="Lindquist E.A."/>
            <person name="Lipzen A."/>
            <person name="Lundell T."/>
            <person name="Morin E."/>
            <person name="Murat C."/>
            <person name="Riley R."/>
            <person name="Ohm R."/>
            <person name="Sun H."/>
            <person name="Tunlid A."/>
            <person name="Henrissat B."/>
            <person name="Grigoriev I.V."/>
            <person name="Hibbett D.S."/>
            <person name="Martin F."/>
        </authorList>
    </citation>
    <scope>NUCLEOTIDE SEQUENCE [LARGE SCALE GENOMIC DNA]</scope>
    <source>
        <strain evidence="5">MUT 4182</strain>
    </source>
</reference>
<dbReference type="AlphaFoldDB" id="A0A0C3Q4C9"/>
<feature type="region of interest" description="Disordered" evidence="1">
    <location>
        <begin position="154"/>
        <end position="176"/>
    </location>
</feature>
<name>A0A0C3Q4C9_9AGAM</name>
<evidence type="ECO:0000256" key="2">
    <source>
        <dbReference type="SAM" id="Phobius"/>
    </source>
</evidence>
<dbReference type="Proteomes" id="UP000054248">
    <property type="component" value="Unassembled WGS sequence"/>
</dbReference>
<keyword evidence="2" id="KW-0812">Transmembrane</keyword>